<dbReference type="InterPro" id="IPR000210">
    <property type="entry name" value="BTB/POZ_dom"/>
</dbReference>
<dbReference type="CDD" id="cd18186">
    <property type="entry name" value="BTB_POZ_ZBTB_KLHL-like"/>
    <property type="match status" value="1"/>
</dbReference>
<gene>
    <name evidence="2" type="ORF">B0T16DRAFT_490828</name>
</gene>
<dbReference type="SUPFAM" id="SSF54695">
    <property type="entry name" value="POZ domain"/>
    <property type="match status" value="1"/>
</dbReference>
<dbReference type="InterPro" id="IPR011333">
    <property type="entry name" value="SKP1/BTB/POZ_sf"/>
</dbReference>
<comment type="caution">
    <text evidence="2">The sequence shown here is derived from an EMBL/GenBank/DDBJ whole genome shotgun (WGS) entry which is preliminary data.</text>
</comment>
<dbReference type="PROSITE" id="PS50097">
    <property type="entry name" value="BTB"/>
    <property type="match status" value="1"/>
</dbReference>
<dbReference type="Pfam" id="PF00651">
    <property type="entry name" value="BTB"/>
    <property type="match status" value="1"/>
</dbReference>
<accession>A0AA40CXS9</accession>
<organism evidence="2 3">
    <name type="scientific">Cercophora newfieldiana</name>
    <dbReference type="NCBI Taxonomy" id="92897"/>
    <lineage>
        <taxon>Eukaryota</taxon>
        <taxon>Fungi</taxon>
        <taxon>Dikarya</taxon>
        <taxon>Ascomycota</taxon>
        <taxon>Pezizomycotina</taxon>
        <taxon>Sordariomycetes</taxon>
        <taxon>Sordariomycetidae</taxon>
        <taxon>Sordariales</taxon>
        <taxon>Lasiosphaeriaceae</taxon>
        <taxon>Cercophora</taxon>
    </lineage>
</organism>
<dbReference type="AlphaFoldDB" id="A0AA40CXS9"/>
<reference evidence="2" key="1">
    <citation type="submission" date="2023-06" db="EMBL/GenBank/DDBJ databases">
        <title>Genome-scale phylogeny and comparative genomics of the fungal order Sordariales.</title>
        <authorList>
            <consortium name="Lawrence Berkeley National Laboratory"/>
            <person name="Hensen N."/>
            <person name="Bonometti L."/>
            <person name="Westerberg I."/>
            <person name="Brannstrom I.O."/>
            <person name="Guillou S."/>
            <person name="Cros-Aarteil S."/>
            <person name="Calhoun S."/>
            <person name="Haridas S."/>
            <person name="Kuo A."/>
            <person name="Mondo S."/>
            <person name="Pangilinan J."/>
            <person name="Riley R."/>
            <person name="Labutti K."/>
            <person name="Andreopoulos B."/>
            <person name="Lipzen A."/>
            <person name="Chen C."/>
            <person name="Yanf M."/>
            <person name="Daum C."/>
            <person name="Ng V."/>
            <person name="Clum A."/>
            <person name="Steindorff A."/>
            <person name="Ohm R."/>
            <person name="Martin F."/>
            <person name="Silar P."/>
            <person name="Natvig D."/>
            <person name="Lalanne C."/>
            <person name="Gautier V."/>
            <person name="Ament-Velasquez S.L."/>
            <person name="Kruys A."/>
            <person name="Hutchinson M.I."/>
            <person name="Powell A.J."/>
            <person name="Barry K."/>
            <person name="Miller A.N."/>
            <person name="Grigoriev I.V."/>
            <person name="Debuchy R."/>
            <person name="Gladieux P."/>
            <person name="Thoren M.H."/>
            <person name="Johannesson H."/>
        </authorList>
    </citation>
    <scope>NUCLEOTIDE SEQUENCE</scope>
    <source>
        <strain evidence="2">SMH2532-1</strain>
    </source>
</reference>
<dbReference type="PANTHER" id="PTHR47843">
    <property type="entry name" value="BTB DOMAIN-CONTAINING PROTEIN-RELATED"/>
    <property type="match status" value="1"/>
</dbReference>
<dbReference type="SMART" id="SM00225">
    <property type="entry name" value="BTB"/>
    <property type="match status" value="1"/>
</dbReference>
<evidence type="ECO:0000313" key="3">
    <source>
        <dbReference type="Proteomes" id="UP001174936"/>
    </source>
</evidence>
<keyword evidence="3" id="KW-1185">Reference proteome</keyword>
<dbReference type="Proteomes" id="UP001174936">
    <property type="component" value="Unassembled WGS sequence"/>
</dbReference>
<dbReference type="EMBL" id="JAULSV010000002">
    <property type="protein sequence ID" value="KAK0653104.1"/>
    <property type="molecule type" value="Genomic_DNA"/>
</dbReference>
<evidence type="ECO:0000313" key="2">
    <source>
        <dbReference type="EMBL" id="KAK0653104.1"/>
    </source>
</evidence>
<feature type="domain" description="BTB" evidence="1">
    <location>
        <begin position="13"/>
        <end position="80"/>
    </location>
</feature>
<proteinExistence type="predicted"/>
<protein>
    <submittedName>
        <fullName evidence="2">BTB/POZ protein</fullName>
    </submittedName>
</protein>
<name>A0AA40CXS9_9PEZI</name>
<evidence type="ECO:0000259" key="1">
    <source>
        <dbReference type="PROSITE" id="PS50097"/>
    </source>
</evidence>
<dbReference type="Gene3D" id="3.30.710.10">
    <property type="entry name" value="Potassium Channel Kv1.1, Chain A"/>
    <property type="match status" value="1"/>
</dbReference>
<sequence>MDLSSALDSGMLSDCVVRCGERTWAVHKVILCTQSEFFKAALLGEFKEAKDSEVVLEDQDPDTVNHALRYMYTGTFNHIPSLDLFAELDSLDAIRICVPLYQLADFFGVESLCSKLLTRLFQFVKHRARAIQCSTTSQNQYGYAVYPVDVWHPTDDWATMFVGAAKLAYSIPDQRIRRPLMLLILFTKSFSGTGSREFLQRLQEIPELLLDLLIETESANGVNFLDLDELRDAIRGRCKVCNAGVLEKREDHTGNLWVAWDRCFNCWVKKNGEGWA</sequence>